<organism evidence="1">
    <name type="scientific">Desulfomonile tiedjei</name>
    <dbReference type="NCBI Taxonomy" id="2358"/>
    <lineage>
        <taxon>Bacteria</taxon>
        <taxon>Pseudomonadati</taxon>
        <taxon>Thermodesulfobacteriota</taxon>
        <taxon>Desulfomonilia</taxon>
        <taxon>Desulfomonilales</taxon>
        <taxon>Desulfomonilaceae</taxon>
        <taxon>Desulfomonile</taxon>
    </lineage>
</organism>
<evidence type="ECO:0000313" key="1">
    <source>
        <dbReference type="EMBL" id="HGH61587.1"/>
    </source>
</evidence>
<accession>A0A7C4ASZ1</accession>
<protein>
    <submittedName>
        <fullName evidence="1">Uncharacterized protein</fullName>
    </submittedName>
</protein>
<dbReference type="EMBL" id="DTGT01000315">
    <property type="protein sequence ID" value="HGH61587.1"/>
    <property type="molecule type" value="Genomic_DNA"/>
</dbReference>
<comment type="caution">
    <text evidence="1">The sequence shown here is derived from an EMBL/GenBank/DDBJ whole genome shotgun (WGS) entry which is preliminary data.</text>
</comment>
<proteinExistence type="predicted"/>
<reference evidence="1" key="1">
    <citation type="journal article" date="2020" name="mSystems">
        <title>Genome- and Community-Level Interaction Insights into Carbon Utilization and Element Cycling Functions of Hydrothermarchaeota in Hydrothermal Sediment.</title>
        <authorList>
            <person name="Zhou Z."/>
            <person name="Liu Y."/>
            <person name="Xu W."/>
            <person name="Pan J."/>
            <person name="Luo Z.H."/>
            <person name="Li M."/>
        </authorList>
    </citation>
    <scope>NUCLEOTIDE SEQUENCE [LARGE SCALE GENOMIC DNA]</scope>
    <source>
        <strain evidence="1">SpSt-769</strain>
    </source>
</reference>
<gene>
    <name evidence="1" type="ORF">ENV54_09845</name>
</gene>
<sequence>MTTLRNIRRLNGATRLFPYSIRKRLIHFFLQNHKFSIAVTFLGTVWPKLINGKPSAESGVTRSADLRVAEVHGVGYKLHSGTELLLIVYAFHNRLNLILEASGSLFTQSETGQFLDLIVEILCADQRLEKQQDASDGTRLLSSTKR</sequence>
<dbReference type="AlphaFoldDB" id="A0A7C4ASZ1"/>
<name>A0A7C4ASZ1_9BACT</name>